<gene>
    <name evidence="4" type="ORF">P170DRAFT_458593</name>
</gene>
<reference evidence="4 5" key="1">
    <citation type="submission" date="2016-12" db="EMBL/GenBank/DDBJ databases">
        <title>The genomes of Aspergillus section Nigri reveals drivers in fungal speciation.</title>
        <authorList>
            <consortium name="DOE Joint Genome Institute"/>
            <person name="Vesth T.C."/>
            <person name="Nybo J."/>
            <person name="Theobald S."/>
            <person name="Brandl J."/>
            <person name="Frisvad J.C."/>
            <person name="Nielsen K.F."/>
            <person name="Lyhne E.K."/>
            <person name="Kogle M.E."/>
            <person name="Kuo A."/>
            <person name="Riley R."/>
            <person name="Clum A."/>
            <person name="Nolan M."/>
            <person name="Lipzen A."/>
            <person name="Salamov A."/>
            <person name="Henrissat B."/>
            <person name="Wiebenga A."/>
            <person name="De Vries R.P."/>
            <person name="Grigoriev I.V."/>
            <person name="Mortensen U.H."/>
            <person name="Andersen M.R."/>
            <person name="Baker S.E."/>
        </authorList>
    </citation>
    <scope>NUCLEOTIDE SEQUENCE [LARGE SCALE GENOMIC DNA]</scope>
    <source>
        <strain evidence="4 5">IBT 23096</strain>
    </source>
</reference>
<protein>
    <recommendedName>
        <fullName evidence="3">DUF6536 domain-containing protein</fullName>
    </recommendedName>
</protein>
<dbReference type="PANTHER" id="PTHR35395">
    <property type="entry name" value="DUF6536 DOMAIN-CONTAINING PROTEIN"/>
    <property type="match status" value="1"/>
</dbReference>
<accession>A0A2I2FWK3</accession>
<dbReference type="GeneID" id="36559504"/>
<comment type="caution">
    <text evidence="4">The sequence shown here is derived from an EMBL/GenBank/DDBJ whole genome shotgun (WGS) entry which is preliminary data.</text>
</comment>
<evidence type="ECO:0000259" key="3">
    <source>
        <dbReference type="Pfam" id="PF20163"/>
    </source>
</evidence>
<dbReference type="AlphaFoldDB" id="A0A2I2FWK3"/>
<feature type="region of interest" description="Disordered" evidence="1">
    <location>
        <begin position="25"/>
        <end position="56"/>
    </location>
</feature>
<evidence type="ECO:0000313" key="4">
    <source>
        <dbReference type="EMBL" id="PLB44995.1"/>
    </source>
</evidence>
<evidence type="ECO:0000256" key="2">
    <source>
        <dbReference type="SAM" id="Phobius"/>
    </source>
</evidence>
<evidence type="ECO:0000256" key="1">
    <source>
        <dbReference type="SAM" id="MobiDB-lite"/>
    </source>
</evidence>
<dbReference type="InterPro" id="IPR046623">
    <property type="entry name" value="DUF6536"/>
</dbReference>
<keyword evidence="5" id="KW-1185">Reference proteome</keyword>
<feature type="transmembrane region" description="Helical" evidence="2">
    <location>
        <begin position="158"/>
        <end position="180"/>
    </location>
</feature>
<feature type="domain" description="DUF6536" evidence="3">
    <location>
        <begin position="139"/>
        <end position="194"/>
    </location>
</feature>
<proteinExistence type="predicted"/>
<name>A0A2I2FWK3_9EURO</name>
<dbReference type="RefSeq" id="XP_024700297.1">
    <property type="nucleotide sequence ID" value="XM_024851806.1"/>
</dbReference>
<dbReference type="Pfam" id="PF20163">
    <property type="entry name" value="DUF6536"/>
    <property type="match status" value="2"/>
</dbReference>
<keyword evidence="2" id="KW-1133">Transmembrane helix</keyword>
<feature type="transmembrane region" description="Helical" evidence="2">
    <location>
        <begin position="118"/>
        <end position="138"/>
    </location>
</feature>
<dbReference type="Proteomes" id="UP000234275">
    <property type="component" value="Unassembled WGS sequence"/>
</dbReference>
<feature type="transmembrane region" description="Helical" evidence="2">
    <location>
        <begin position="624"/>
        <end position="646"/>
    </location>
</feature>
<keyword evidence="2" id="KW-0472">Membrane</keyword>
<keyword evidence="2" id="KW-0812">Transmembrane</keyword>
<feature type="transmembrane region" description="Helical" evidence="2">
    <location>
        <begin position="459"/>
        <end position="484"/>
    </location>
</feature>
<feature type="domain" description="DUF6536" evidence="3">
    <location>
        <begin position="64"/>
        <end position="138"/>
    </location>
</feature>
<dbReference type="PANTHER" id="PTHR35395:SF1">
    <property type="entry name" value="DUF6536 DOMAIN-CONTAINING PROTEIN"/>
    <property type="match status" value="1"/>
</dbReference>
<sequence length="736" mass="80612">MTNDDSLGENIELLHVPKHYRSSDGLIHPASEDNSEAGTQNDDLEENNEQNQNPGKNKGLFEGWKFTIFLAFTSSVVVLLFNVAFLLFTTIRTQMGQDAALARGNCDRVHRLSTGLHWMINALSTILLASSNFGMQVLLDIGVPSIGNLFRVSFHRTLLWFCLSLSSLPLHVFYNSAVYYQTAVPAYDIFVGPGSLGQMDLSDVHLINQTMDSGIGDSLQELFYAAKNGTLKHLDSAACVTAFGQTYQTSYGRLLLVSENESNSGYSLIYTNPVYRPDSSASVGAGNGAVSAYPWICPRAIDCRTKGASPVHKLAEHNAWNVSVQTGFETSYDESNVVVRHYQVEYCLAEPIPENCKLQYSVPLIGITVACNFVKACILLYIWIGMKEAPILTVGDAIASFLRRPDPYSKGMCLPSDETGVYIPPIRATPHALQHSKLRHPVSYSGKRNHWGSAISSRWGFFIFFWMVSFVVCIMLLFISIAGLSRSAGEVLKGKLGAISSETIFGVESSGHSLVASSFIANLPQLIFSFLYVAYNSLLTSMCLAAEWSGFGNRRKGLRVSHSPKLSQRSNYFLSIPYRYAIPLITTSAILHWLGSESLFVIAVEAYDTKMQKDPSHDLFACGYSPVAIISGVSVAIVMFTCLIVLSLRRFESAMPVAASCSLAIAAACHPRCNPNEGSAGPDAVDAVKEMDSECEDEEMEVLPVKWGAVEVSGPVGHCCFTSGEVYPLEEGKKYQ</sequence>
<dbReference type="STRING" id="1392250.A0A2I2FWK3"/>
<feature type="transmembrane region" description="Helical" evidence="2">
    <location>
        <begin position="66"/>
        <end position="88"/>
    </location>
</feature>
<dbReference type="VEuPathDB" id="FungiDB:P170DRAFT_458593"/>
<organism evidence="4 5">
    <name type="scientific">Aspergillus steynii IBT 23096</name>
    <dbReference type="NCBI Taxonomy" id="1392250"/>
    <lineage>
        <taxon>Eukaryota</taxon>
        <taxon>Fungi</taxon>
        <taxon>Dikarya</taxon>
        <taxon>Ascomycota</taxon>
        <taxon>Pezizomycotina</taxon>
        <taxon>Eurotiomycetes</taxon>
        <taxon>Eurotiomycetidae</taxon>
        <taxon>Eurotiales</taxon>
        <taxon>Aspergillaceae</taxon>
        <taxon>Aspergillus</taxon>
        <taxon>Aspergillus subgen. Circumdati</taxon>
    </lineage>
</organism>
<feature type="transmembrane region" description="Helical" evidence="2">
    <location>
        <begin position="572"/>
        <end position="594"/>
    </location>
</feature>
<dbReference type="EMBL" id="MSFO01000008">
    <property type="protein sequence ID" value="PLB44995.1"/>
    <property type="molecule type" value="Genomic_DNA"/>
</dbReference>
<evidence type="ECO:0000313" key="5">
    <source>
        <dbReference type="Proteomes" id="UP000234275"/>
    </source>
</evidence>
<dbReference type="OrthoDB" id="5429634at2759"/>
<feature type="transmembrane region" description="Helical" evidence="2">
    <location>
        <begin position="362"/>
        <end position="384"/>
    </location>
</feature>